<reference evidence="1 2" key="1">
    <citation type="submission" date="2017-12" db="EMBL/GenBank/DDBJ databases">
        <title>The draft genome sequence of Brumimicrobium saltpan LHR20.</title>
        <authorList>
            <person name="Do Z.-J."/>
            <person name="Luo H.-R."/>
        </authorList>
    </citation>
    <scope>NUCLEOTIDE SEQUENCE [LARGE SCALE GENOMIC DNA]</scope>
    <source>
        <strain evidence="1 2">LHR20</strain>
    </source>
</reference>
<dbReference type="AlphaFoldDB" id="A0A2I0QZR3"/>
<sequence length="250" mass="29101">MIRLTFILAIIILTISCAENRESKSTQTESTSKIDSVADRPKTLLEEVEEDTILERNDPNSLDLSKHQIFIDTTRSSTFYESVKQWSESKWDKQSINSSLNAINKDFKPKQIDLKSFPSHFITLRKLNNQFVLYDRCDGIDPRYEIRDTAFIFYGPLESDAESISKVISLTDNSIELELRTFQAKSSDQKSRLTIEKIDDFIYKLTYKNQTFDRVEYLTTVDGIEKFDLVVNNCPTMKMMEFDGFDEEEK</sequence>
<dbReference type="PROSITE" id="PS51257">
    <property type="entry name" value="PROKAR_LIPOPROTEIN"/>
    <property type="match status" value="1"/>
</dbReference>
<dbReference type="OrthoDB" id="1431309at2"/>
<name>A0A2I0QZR3_9FLAO</name>
<evidence type="ECO:0000313" key="1">
    <source>
        <dbReference type="EMBL" id="PKR79620.1"/>
    </source>
</evidence>
<dbReference type="EMBL" id="PJNI01000022">
    <property type="protein sequence ID" value="PKR79620.1"/>
    <property type="molecule type" value="Genomic_DNA"/>
</dbReference>
<dbReference type="RefSeq" id="WP_101335671.1">
    <property type="nucleotide sequence ID" value="NZ_PJNI01000022.1"/>
</dbReference>
<protein>
    <submittedName>
        <fullName evidence="1">Uncharacterized protein</fullName>
    </submittedName>
</protein>
<proteinExistence type="predicted"/>
<evidence type="ECO:0000313" key="2">
    <source>
        <dbReference type="Proteomes" id="UP000236654"/>
    </source>
</evidence>
<gene>
    <name evidence="1" type="ORF">CW751_14085</name>
</gene>
<keyword evidence="2" id="KW-1185">Reference proteome</keyword>
<organism evidence="1 2">
    <name type="scientific">Brumimicrobium salinarum</name>
    <dbReference type="NCBI Taxonomy" id="2058658"/>
    <lineage>
        <taxon>Bacteria</taxon>
        <taxon>Pseudomonadati</taxon>
        <taxon>Bacteroidota</taxon>
        <taxon>Flavobacteriia</taxon>
        <taxon>Flavobacteriales</taxon>
        <taxon>Crocinitomicaceae</taxon>
        <taxon>Brumimicrobium</taxon>
    </lineage>
</organism>
<dbReference type="Proteomes" id="UP000236654">
    <property type="component" value="Unassembled WGS sequence"/>
</dbReference>
<accession>A0A2I0QZR3</accession>
<comment type="caution">
    <text evidence="1">The sequence shown here is derived from an EMBL/GenBank/DDBJ whole genome shotgun (WGS) entry which is preliminary data.</text>
</comment>